<organism evidence="1">
    <name type="scientific">Faunusvirus sp</name>
    <dbReference type="NCBI Taxonomy" id="2487766"/>
    <lineage>
        <taxon>Viruses</taxon>
        <taxon>Varidnaviria</taxon>
        <taxon>Bamfordvirae</taxon>
        <taxon>Nucleocytoviricota</taxon>
        <taxon>Megaviricetes</taxon>
        <taxon>Imitervirales</taxon>
        <taxon>Mimiviridae</taxon>
    </lineage>
</organism>
<accession>A0A3G4ZXF2</accession>
<evidence type="ECO:0008006" key="2">
    <source>
        <dbReference type="Google" id="ProtNLM"/>
    </source>
</evidence>
<dbReference type="EMBL" id="MK072156">
    <property type="protein sequence ID" value="AYV79588.1"/>
    <property type="molecule type" value="Genomic_DNA"/>
</dbReference>
<protein>
    <recommendedName>
        <fullName evidence="2">Ankyrin repeat protein</fullName>
    </recommendedName>
</protein>
<proteinExistence type="predicted"/>
<evidence type="ECO:0000313" key="1">
    <source>
        <dbReference type="EMBL" id="AYV79588.1"/>
    </source>
</evidence>
<reference evidence="1" key="1">
    <citation type="submission" date="2018-10" db="EMBL/GenBank/DDBJ databases">
        <title>Hidden diversity of soil giant viruses.</title>
        <authorList>
            <person name="Schulz F."/>
            <person name="Alteio L."/>
            <person name="Goudeau D."/>
            <person name="Ryan E.M."/>
            <person name="Malmstrom R.R."/>
            <person name="Blanchard J."/>
            <person name="Woyke T."/>
        </authorList>
    </citation>
    <scope>NUCLEOTIDE SEQUENCE</scope>
    <source>
        <strain evidence="1">FNV1</strain>
    </source>
</reference>
<gene>
    <name evidence="1" type="ORF">Faunusvirus25_6</name>
</gene>
<name>A0A3G4ZXF2_9VIRU</name>
<sequence length="229" mass="26835">MINNIYSAMDHDEKHPGIARVKLDNTLTMSEKDVLERWFRESKYTVDLYDDKRIFSHLLLVEDDDVCMRFLSTNRLMFRSDRYIPPLLQLAIDRNKADAAMELLHRNTADPSDAAIQMACQRANGKAAIVMLQRIKHCVNATSLYYAVDNNLKNVVLMLFSESPNWWQIQRYIPWYQNTVKKYIVDMCIDLIVYIDAVLSLTFTGCEFRKFISKTVVEYMLPNFEIPTQ</sequence>